<feature type="domain" description="EamA" evidence="3">
    <location>
        <begin position="148"/>
        <end position="290"/>
    </location>
</feature>
<dbReference type="Gene3D" id="1.10.3730.20">
    <property type="match status" value="1"/>
</dbReference>
<dbReference type="GO" id="GO:0016020">
    <property type="term" value="C:membrane"/>
    <property type="evidence" value="ECO:0007669"/>
    <property type="project" value="InterPro"/>
</dbReference>
<dbReference type="SUPFAM" id="SSF103481">
    <property type="entry name" value="Multidrug resistance efflux transporter EmrE"/>
    <property type="match status" value="2"/>
</dbReference>
<name>A0A7K0DUH8_9NOCA</name>
<dbReference type="EMBL" id="WEGI01000011">
    <property type="protein sequence ID" value="MQY29411.1"/>
    <property type="molecule type" value="Genomic_DNA"/>
</dbReference>
<dbReference type="PANTHER" id="PTHR22911:SF79">
    <property type="entry name" value="MOBA-LIKE NTP TRANSFERASE DOMAIN-CONTAINING PROTEIN"/>
    <property type="match status" value="1"/>
</dbReference>
<dbReference type="InterPro" id="IPR037185">
    <property type="entry name" value="EmrE-like"/>
</dbReference>
<dbReference type="OrthoDB" id="154915at2"/>
<feature type="transmembrane region" description="Helical" evidence="2">
    <location>
        <begin position="65"/>
        <end position="85"/>
    </location>
</feature>
<dbReference type="AlphaFoldDB" id="A0A7K0DUH8"/>
<proteinExistence type="inferred from homology"/>
<keyword evidence="2" id="KW-0812">Transmembrane</keyword>
<feature type="transmembrane region" description="Helical" evidence="2">
    <location>
        <begin position="144"/>
        <end position="166"/>
    </location>
</feature>
<comment type="similarity">
    <text evidence="1">Belongs to the EamA transporter family.</text>
</comment>
<protein>
    <recommendedName>
        <fullName evidence="3">EamA domain-containing protein</fullName>
    </recommendedName>
</protein>
<feature type="transmembrane region" description="Helical" evidence="2">
    <location>
        <begin position="178"/>
        <end position="204"/>
    </location>
</feature>
<sequence length="294" mass="29987">MRSGLMWATVSAAAFGLSGVLARALIDAGWSAGGAVTARVVVAAVALLPIAVIRLHGSWNLLRRNLSLLGGYGLIAVAGTQLAFFEAVAHLPVGVALLIVFASPIAVVAWLWARDRQRPTPATMIGTICGLGGLVLVVDVGSGNVAWSGVAWALAAMLGSVVYYLLSARDDGELPGIVLAAGGLVVGALVLSIAGATGVLALHGSADPARFRGFTTPWWTVVLVLGIVTTALAYVSGIAATRRLGARLASFTGLCEVAAAPLLAWALLGQPVRFLQLLGGAMILIGVAVVRSDR</sequence>
<dbReference type="InterPro" id="IPR000620">
    <property type="entry name" value="EamA_dom"/>
</dbReference>
<feature type="transmembrane region" description="Helical" evidence="2">
    <location>
        <begin position="274"/>
        <end position="290"/>
    </location>
</feature>
<feature type="transmembrane region" description="Helical" evidence="2">
    <location>
        <begin position="216"/>
        <end position="236"/>
    </location>
</feature>
<evidence type="ECO:0000256" key="1">
    <source>
        <dbReference type="ARBA" id="ARBA00007362"/>
    </source>
</evidence>
<dbReference type="Pfam" id="PF00892">
    <property type="entry name" value="EamA"/>
    <property type="match status" value="2"/>
</dbReference>
<keyword evidence="2" id="KW-1133">Transmembrane helix</keyword>
<feature type="transmembrane region" description="Helical" evidence="2">
    <location>
        <begin position="32"/>
        <end position="53"/>
    </location>
</feature>
<dbReference type="PANTHER" id="PTHR22911">
    <property type="entry name" value="ACYL-MALONYL CONDENSING ENZYME-RELATED"/>
    <property type="match status" value="1"/>
</dbReference>
<feature type="transmembrane region" description="Helical" evidence="2">
    <location>
        <begin position="91"/>
        <end position="113"/>
    </location>
</feature>
<accession>A0A7K0DUH8</accession>
<evidence type="ECO:0000256" key="2">
    <source>
        <dbReference type="SAM" id="Phobius"/>
    </source>
</evidence>
<feature type="domain" description="EamA" evidence="3">
    <location>
        <begin position="3"/>
        <end position="138"/>
    </location>
</feature>
<evidence type="ECO:0000313" key="4">
    <source>
        <dbReference type="EMBL" id="MQY29411.1"/>
    </source>
</evidence>
<reference evidence="4 5" key="1">
    <citation type="submission" date="2019-10" db="EMBL/GenBank/DDBJ databases">
        <title>Nocardia macrotermitis sp. nov. and Nocardia aurantia sp. nov., isolated from the gut of fungus growing-termite Macrotermes natalensis.</title>
        <authorList>
            <person name="Benndorf R."/>
            <person name="Schwitalla J."/>
            <person name="Martin K."/>
            <person name="De Beer W."/>
            <person name="Kaster A.-K."/>
            <person name="Vollmers J."/>
            <person name="Poulsen M."/>
            <person name="Beemelmanns C."/>
        </authorList>
    </citation>
    <scope>NUCLEOTIDE SEQUENCE [LARGE SCALE GENOMIC DNA]</scope>
    <source>
        <strain evidence="4 5">RB56</strain>
    </source>
</reference>
<evidence type="ECO:0000259" key="3">
    <source>
        <dbReference type="Pfam" id="PF00892"/>
    </source>
</evidence>
<keyword evidence="5" id="KW-1185">Reference proteome</keyword>
<evidence type="ECO:0000313" key="5">
    <source>
        <dbReference type="Proteomes" id="UP000431401"/>
    </source>
</evidence>
<feature type="transmembrane region" description="Helical" evidence="2">
    <location>
        <begin position="248"/>
        <end position="268"/>
    </location>
</feature>
<gene>
    <name evidence="4" type="ORF">NRB56_50010</name>
</gene>
<dbReference type="Proteomes" id="UP000431401">
    <property type="component" value="Unassembled WGS sequence"/>
</dbReference>
<keyword evidence="2" id="KW-0472">Membrane</keyword>
<feature type="transmembrane region" description="Helical" evidence="2">
    <location>
        <begin position="120"/>
        <end position="138"/>
    </location>
</feature>
<organism evidence="4 5">
    <name type="scientific">Nocardia aurantia</name>
    <dbReference type="NCBI Taxonomy" id="2585199"/>
    <lineage>
        <taxon>Bacteria</taxon>
        <taxon>Bacillati</taxon>
        <taxon>Actinomycetota</taxon>
        <taxon>Actinomycetes</taxon>
        <taxon>Mycobacteriales</taxon>
        <taxon>Nocardiaceae</taxon>
        <taxon>Nocardia</taxon>
    </lineage>
</organism>
<comment type="caution">
    <text evidence="4">The sequence shown here is derived from an EMBL/GenBank/DDBJ whole genome shotgun (WGS) entry which is preliminary data.</text>
</comment>